<dbReference type="FunFam" id="3.40.30.10:FF:000108">
    <property type="entry name" value="NHL repeat-containing protein 2"/>
    <property type="match status" value="1"/>
</dbReference>
<gene>
    <name evidence="11" type="primary">Nhlrc2</name>
</gene>
<comment type="subunit">
    <text evidence="2">Monomer.</text>
</comment>
<dbReference type="Proteomes" id="UP000515203">
    <property type="component" value="Unplaced"/>
</dbReference>
<dbReference type="PANTHER" id="PTHR46388:SF2">
    <property type="entry name" value="NHL REPEAT-CONTAINING PROTEIN 2"/>
    <property type="match status" value="1"/>
</dbReference>
<evidence type="ECO:0000259" key="9">
    <source>
        <dbReference type="PROSITE" id="PS51352"/>
    </source>
</evidence>
<dbReference type="FunFam" id="2.120.10.30:FF:000068">
    <property type="entry name" value="NHL repeat-containing protein 2"/>
    <property type="match status" value="1"/>
</dbReference>
<dbReference type="Pfam" id="PF13905">
    <property type="entry name" value="Thioredoxin_8"/>
    <property type="match status" value="1"/>
</dbReference>
<evidence type="ECO:0000313" key="10">
    <source>
        <dbReference type="Proteomes" id="UP000515203"/>
    </source>
</evidence>
<dbReference type="RefSeq" id="XP_004631602.2">
    <property type="nucleotide sequence ID" value="XM_004631545.2"/>
</dbReference>
<protein>
    <recommendedName>
        <fullName evidence="6">NHL repeat-containing protein 2</fullName>
    </recommendedName>
</protein>
<comment type="subcellular location">
    <subcellularLocation>
        <location evidence="1">Cytoplasm</location>
        <location evidence="1">Cytosol</location>
    </subcellularLocation>
</comment>
<dbReference type="PANTHER" id="PTHR46388">
    <property type="entry name" value="NHL REPEAT-CONTAINING PROTEIN 2"/>
    <property type="match status" value="1"/>
</dbReference>
<evidence type="ECO:0000256" key="5">
    <source>
        <dbReference type="ARBA" id="ARBA00057428"/>
    </source>
</evidence>
<dbReference type="OrthoDB" id="273823at2759"/>
<comment type="function">
    <text evidence="5">Required for normal embryonic development.</text>
</comment>
<dbReference type="SUPFAM" id="SSF101898">
    <property type="entry name" value="NHL repeat"/>
    <property type="match status" value="1"/>
</dbReference>
<evidence type="ECO:0000256" key="7">
    <source>
        <dbReference type="PROSITE-ProRule" id="PRU00504"/>
    </source>
</evidence>
<evidence type="ECO:0000313" key="11">
    <source>
        <dbReference type="RefSeq" id="XP_004631602.2"/>
    </source>
</evidence>
<reference evidence="11" key="1">
    <citation type="submission" date="2025-08" db="UniProtKB">
        <authorList>
            <consortium name="RefSeq"/>
        </authorList>
    </citation>
    <scope>IDENTIFICATION</scope>
</reference>
<evidence type="ECO:0000256" key="3">
    <source>
        <dbReference type="ARBA" id="ARBA00022490"/>
    </source>
</evidence>
<dbReference type="InterPro" id="IPR011042">
    <property type="entry name" value="6-blade_b-propeller_TolB-like"/>
</dbReference>
<dbReference type="GeneID" id="101562190"/>
<evidence type="ECO:0000256" key="6">
    <source>
        <dbReference type="ARBA" id="ARBA00071348"/>
    </source>
</evidence>
<dbReference type="InterPro" id="IPR013766">
    <property type="entry name" value="Thioredoxin_domain"/>
</dbReference>
<dbReference type="Gene3D" id="2.120.10.30">
    <property type="entry name" value="TolB, C-terminal domain"/>
    <property type="match status" value="3"/>
</dbReference>
<dbReference type="InterPro" id="IPR012336">
    <property type="entry name" value="Thioredoxin-like_fold"/>
</dbReference>
<accession>A0A6P3F6N5</accession>
<keyword evidence="10" id="KW-1185">Reference proteome</keyword>
<feature type="domain" description="Thioredoxin" evidence="9">
    <location>
        <begin position="115"/>
        <end position="267"/>
    </location>
</feature>
<dbReference type="Gene3D" id="3.40.30.10">
    <property type="entry name" value="Glutaredoxin"/>
    <property type="match status" value="1"/>
</dbReference>
<dbReference type="InParanoid" id="A0A6P3F6N5"/>
<keyword evidence="4" id="KW-0677">Repeat</keyword>
<evidence type="ECO:0000256" key="8">
    <source>
        <dbReference type="SAM" id="MobiDB-lite"/>
    </source>
</evidence>
<keyword evidence="3" id="KW-0963">Cytoplasm</keyword>
<dbReference type="FunCoup" id="A0A6P3F6N5">
    <property type="interactions" value="2087"/>
</dbReference>
<dbReference type="CDD" id="cd03012">
    <property type="entry name" value="TlpA_like_DipZ_like"/>
    <property type="match status" value="1"/>
</dbReference>
<evidence type="ECO:0000256" key="4">
    <source>
        <dbReference type="ARBA" id="ARBA00022737"/>
    </source>
</evidence>
<dbReference type="GO" id="GO:0005829">
    <property type="term" value="C:cytosol"/>
    <property type="evidence" value="ECO:0007669"/>
    <property type="project" value="UniProtKB-SubCell"/>
</dbReference>
<dbReference type="AlphaFoldDB" id="A0A6P3F6N5"/>
<evidence type="ECO:0000256" key="1">
    <source>
        <dbReference type="ARBA" id="ARBA00004514"/>
    </source>
</evidence>
<dbReference type="Pfam" id="PF01436">
    <property type="entry name" value="NHL"/>
    <property type="match status" value="4"/>
</dbReference>
<dbReference type="InterPro" id="IPR036249">
    <property type="entry name" value="Thioredoxin-like_sf"/>
</dbReference>
<evidence type="ECO:0000256" key="2">
    <source>
        <dbReference type="ARBA" id="ARBA00011245"/>
    </source>
</evidence>
<dbReference type="FunFam" id="2.120.10.30:FF:000063">
    <property type="entry name" value="NHL repeat containing 2"/>
    <property type="match status" value="1"/>
</dbReference>
<dbReference type="InterPro" id="IPR001258">
    <property type="entry name" value="NHL_repeat"/>
</dbReference>
<dbReference type="PROSITE" id="PS51352">
    <property type="entry name" value="THIOREDOXIN_2"/>
    <property type="match status" value="1"/>
</dbReference>
<dbReference type="CDD" id="cd14951">
    <property type="entry name" value="NHL-2_like"/>
    <property type="match status" value="1"/>
</dbReference>
<proteinExistence type="predicted"/>
<dbReference type="SUPFAM" id="SSF52833">
    <property type="entry name" value="Thioredoxin-like"/>
    <property type="match status" value="1"/>
</dbReference>
<dbReference type="InterPro" id="IPR045302">
    <property type="entry name" value="NHL2_NHL_rpt_dom"/>
</dbReference>
<feature type="repeat" description="NHL" evidence="7">
    <location>
        <begin position="541"/>
        <end position="572"/>
    </location>
</feature>
<sequence length="793" mass="85788">MLSCAAPRAPAGGVGGDASLITCPGIADIWTLAFDRVPKNQNKRCGRGAGAASRRARGRPASLGPHMMAAAGARGGGLSGLLPAQTSLEYALLDAVAQQEKDDLVYQYLQKVDGWEQDLAVPEFADGLEWLNTEKPISLYKDLCGKVVILDFFSYCCINCIHLLPDLHELEHLYSDEDGLLIVGVHSAKFPNEKVLDNITSAVLRYNITHPVVNDAEASLWQELEVSCWPTLVILGPRGNMLFSLIGEGHKDKLFLYTSIALKYYKDRGQIRDNKIGIKLYKDSLPPSPLLFPGKVTVDQATNRLVVADTGHHRILVIWKNGQIQYSIGGPNPGRRDGLFSEASFNSPQGVAVMDNIIYVADTENHLIRKIDLEAEKVSTVAGVGVQGTDKEGGAKGEEQPISSPWDVVFGTSGSEVQRNNILWIAMAGIHQIWALLLDSGKLPKKNELKKGTCLPFAGSGNEENRNNAYPHKAGFAQPSGLSLASEDPWNCLFVADSESSTVRTVSLKDGAVKPLIGGERDPMNLFAFGDVDGAGIDVKLQHPLGVAWDKKRNLLYVADSYNHKIKVVDPKTKSCTTLAGTGNTNNVASSSFTESTFNEPGGLCVGENGQLLYVADTNNHQIKVMDLETKTVSVLPVFKSENAVVDGPLLLEKPKTAPRLPKSAPAVKLPPVSVCPGQTLQFRLRLEFPSGAKLTEGAPSCWFLSADGNEWLLQGQAPSGDIESISDQPTISLRIPDRCGSPDVVLSVSVFLYYCSADSSACMMKGVLFRQPLQVADTQAGHRAPVELRHVF</sequence>
<organism evidence="10 11">
    <name type="scientific">Octodon degus</name>
    <name type="common">Degu</name>
    <name type="synonym">Sciurus degus</name>
    <dbReference type="NCBI Taxonomy" id="10160"/>
    <lineage>
        <taxon>Eukaryota</taxon>
        <taxon>Metazoa</taxon>
        <taxon>Chordata</taxon>
        <taxon>Craniata</taxon>
        <taxon>Vertebrata</taxon>
        <taxon>Euteleostomi</taxon>
        <taxon>Mammalia</taxon>
        <taxon>Eutheria</taxon>
        <taxon>Euarchontoglires</taxon>
        <taxon>Glires</taxon>
        <taxon>Rodentia</taxon>
        <taxon>Hystricomorpha</taxon>
        <taxon>Octodontidae</taxon>
        <taxon>Octodon</taxon>
    </lineage>
</organism>
<name>A0A6P3F6N5_OCTDE</name>
<dbReference type="PROSITE" id="PS51125">
    <property type="entry name" value="NHL"/>
    <property type="match status" value="1"/>
</dbReference>
<dbReference type="CTD" id="374354"/>
<feature type="region of interest" description="Disordered" evidence="8">
    <location>
        <begin position="43"/>
        <end position="62"/>
    </location>
</feature>